<dbReference type="PANTHER" id="PTHR43537">
    <property type="entry name" value="TRANSCRIPTIONAL REGULATOR, GNTR FAMILY"/>
    <property type="match status" value="1"/>
</dbReference>
<keyword evidence="6" id="KW-1185">Reference proteome</keyword>
<dbReference type="EMBL" id="CP045119">
    <property type="protein sequence ID" value="QIN84154.1"/>
    <property type="molecule type" value="Genomic_DNA"/>
</dbReference>
<dbReference type="InterPro" id="IPR011711">
    <property type="entry name" value="GntR_C"/>
</dbReference>
<dbReference type="Proteomes" id="UP000501452">
    <property type="component" value="Chromosome"/>
</dbReference>
<evidence type="ECO:0000313" key="5">
    <source>
        <dbReference type="EMBL" id="QIN84154.1"/>
    </source>
</evidence>
<evidence type="ECO:0000256" key="1">
    <source>
        <dbReference type="ARBA" id="ARBA00023015"/>
    </source>
</evidence>
<dbReference type="InterPro" id="IPR008920">
    <property type="entry name" value="TF_FadR/GntR_C"/>
</dbReference>
<dbReference type="InterPro" id="IPR036388">
    <property type="entry name" value="WH-like_DNA-bd_sf"/>
</dbReference>
<name>A0A6G8QCB7_9ACTN</name>
<proteinExistence type="predicted"/>
<dbReference type="KEGG" id="rub:GBA63_17005"/>
<dbReference type="PRINTS" id="PR00035">
    <property type="entry name" value="HTHGNTR"/>
</dbReference>
<keyword evidence="3" id="KW-0804">Transcription</keyword>
<evidence type="ECO:0000256" key="2">
    <source>
        <dbReference type="ARBA" id="ARBA00023125"/>
    </source>
</evidence>
<dbReference type="Gene3D" id="1.10.10.10">
    <property type="entry name" value="Winged helix-like DNA-binding domain superfamily/Winged helix DNA-binding domain"/>
    <property type="match status" value="1"/>
</dbReference>
<keyword evidence="1" id="KW-0805">Transcription regulation</keyword>
<evidence type="ECO:0000313" key="6">
    <source>
        <dbReference type="Proteomes" id="UP000501452"/>
    </source>
</evidence>
<gene>
    <name evidence="5" type="ORF">GBA63_17005</name>
</gene>
<reference evidence="5 6" key="1">
    <citation type="submission" date="2019-10" db="EMBL/GenBank/DDBJ databases">
        <title>Rubrobacter sp nov SCSIO 52090 isolated from a deep-sea sediment in the South China Sea.</title>
        <authorList>
            <person name="Chen R.W."/>
        </authorList>
    </citation>
    <scope>NUCLEOTIDE SEQUENCE [LARGE SCALE GENOMIC DNA]</scope>
    <source>
        <strain evidence="5 6">SCSIO 52909</strain>
    </source>
</reference>
<accession>A0A6G8QCB7</accession>
<dbReference type="SMART" id="SM00895">
    <property type="entry name" value="FCD"/>
    <property type="match status" value="1"/>
</dbReference>
<evidence type="ECO:0000256" key="3">
    <source>
        <dbReference type="ARBA" id="ARBA00023163"/>
    </source>
</evidence>
<dbReference type="GO" id="GO:0003677">
    <property type="term" value="F:DNA binding"/>
    <property type="evidence" value="ECO:0007669"/>
    <property type="project" value="UniProtKB-KW"/>
</dbReference>
<dbReference type="PROSITE" id="PS50949">
    <property type="entry name" value="HTH_GNTR"/>
    <property type="match status" value="1"/>
</dbReference>
<dbReference type="SUPFAM" id="SSF46785">
    <property type="entry name" value="Winged helix' DNA-binding domain"/>
    <property type="match status" value="1"/>
</dbReference>
<dbReference type="SMART" id="SM00345">
    <property type="entry name" value="HTH_GNTR"/>
    <property type="match status" value="1"/>
</dbReference>
<evidence type="ECO:0000259" key="4">
    <source>
        <dbReference type="PROSITE" id="PS50949"/>
    </source>
</evidence>
<dbReference type="InterPro" id="IPR036390">
    <property type="entry name" value="WH_DNA-bd_sf"/>
</dbReference>
<dbReference type="AlphaFoldDB" id="A0A6G8QCB7"/>
<feature type="domain" description="HTH gntR-type" evidence="4">
    <location>
        <begin position="1"/>
        <end position="69"/>
    </location>
</feature>
<dbReference type="InterPro" id="IPR000524">
    <property type="entry name" value="Tscrpt_reg_HTH_GntR"/>
</dbReference>
<keyword evidence="2" id="KW-0238">DNA-binding</keyword>
<dbReference type="Pfam" id="PF07729">
    <property type="entry name" value="FCD"/>
    <property type="match status" value="1"/>
</dbReference>
<dbReference type="PANTHER" id="PTHR43537:SF5">
    <property type="entry name" value="UXU OPERON TRANSCRIPTIONAL REGULATOR"/>
    <property type="match status" value="1"/>
</dbReference>
<dbReference type="Gene3D" id="1.20.120.530">
    <property type="entry name" value="GntR ligand-binding domain-like"/>
    <property type="match status" value="1"/>
</dbReference>
<dbReference type="SUPFAM" id="SSF48008">
    <property type="entry name" value="GntR ligand-binding domain-like"/>
    <property type="match status" value="1"/>
</dbReference>
<dbReference type="GO" id="GO:0003700">
    <property type="term" value="F:DNA-binding transcription factor activity"/>
    <property type="evidence" value="ECO:0007669"/>
    <property type="project" value="InterPro"/>
</dbReference>
<protein>
    <submittedName>
        <fullName evidence="5">FCD domain-containing protein</fullName>
    </submittedName>
</protein>
<dbReference type="Pfam" id="PF00392">
    <property type="entry name" value="GntR"/>
    <property type="match status" value="1"/>
</dbReference>
<dbReference type="CDD" id="cd07377">
    <property type="entry name" value="WHTH_GntR"/>
    <property type="match status" value="1"/>
</dbReference>
<sequence length="239" mass="26345">MAVTDEAINGIKQMILSGQVRPGEKLPKETELATRLGLSRSSLREAVRALIMAGVLKTRQGDGTYVTSLEPHQLLETMSLAVDFMRNRALVELFEVRRLIEPAATALATARMTPEGLSRLRDSLRRMDAAESVEELVESDDEFHGEISTATGNAALAAFLQNLYGRTMRARIWRGLAEEDAIQRTKVSHHAIYDAIANRDSELARAAATMHIAEVEAWFRRLPEAQDGPPTIGVNGSDH</sequence>
<organism evidence="5 6">
    <name type="scientific">Rubrobacter tropicus</name>
    <dbReference type="NCBI Taxonomy" id="2653851"/>
    <lineage>
        <taxon>Bacteria</taxon>
        <taxon>Bacillati</taxon>
        <taxon>Actinomycetota</taxon>
        <taxon>Rubrobacteria</taxon>
        <taxon>Rubrobacterales</taxon>
        <taxon>Rubrobacteraceae</taxon>
        <taxon>Rubrobacter</taxon>
    </lineage>
</organism>
<dbReference type="RefSeq" id="WP_166178061.1">
    <property type="nucleotide sequence ID" value="NZ_CP045119.1"/>
</dbReference>